<dbReference type="InterPro" id="IPR036179">
    <property type="entry name" value="Ig-like_dom_sf"/>
</dbReference>
<dbReference type="SMART" id="SM00408">
    <property type="entry name" value="IGc2"/>
    <property type="match status" value="1"/>
</dbReference>
<proteinExistence type="predicted"/>
<reference evidence="5" key="2">
    <citation type="submission" date="2025-09" db="UniProtKB">
        <authorList>
            <consortium name="Ensembl"/>
        </authorList>
    </citation>
    <scope>IDENTIFICATION</scope>
</reference>
<feature type="region of interest" description="Disordered" evidence="3">
    <location>
        <begin position="254"/>
        <end position="275"/>
    </location>
</feature>
<dbReference type="PROSITE" id="PS50835">
    <property type="entry name" value="IG_LIKE"/>
    <property type="match status" value="2"/>
</dbReference>
<name>A0A671S3C8_9TELE</name>
<dbReference type="AlphaFoldDB" id="A0A671S3C8"/>
<evidence type="ECO:0000256" key="1">
    <source>
        <dbReference type="ARBA" id="ARBA00022737"/>
    </source>
</evidence>
<dbReference type="PANTHER" id="PTHR47633:SF4">
    <property type="entry name" value="MYOPALLADIN ISOFORM X1"/>
    <property type="match status" value="1"/>
</dbReference>
<dbReference type="Gene3D" id="2.60.40.10">
    <property type="entry name" value="Immunoglobulins"/>
    <property type="match status" value="2"/>
</dbReference>
<reference evidence="5" key="1">
    <citation type="submission" date="2025-08" db="UniProtKB">
        <authorList>
            <consortium name="Ensembl"/>
        </authorList>
    </citation>
    <scope>IDENTIFICATION</scope>
</reference>
<dbReference type="InterPro" id="IPR003598">
    <property type="entry name" value="Ig_sub2"/>
</dbReference>
<evidence type="ECO:0000313" key="5">
    <source>
        <dbReference type="Ensembl" id="ENSSANP00000090184.1"/>
    </source>
</evidence>
<dbReference type="Pfam" id="PF07679">
    <property type="entry name" value="I-set"/>
    <property type="match status" value="2"/>
</dbReference>
<keyword evidence="2" id="KW-0393">Immunoglobulin domain</keyword>
<evidence type="ECO:0000256" key="2">
    <source>
        <dbReference type="ARBA" id="ARBA00023319"/>
    </source>
</evidence>
<dbReference type="SMART" id="SM00409">
    <property type="entry name" value="IG"/>
    <property type="match status" value="2"/>
</dbReference>
<dbReference type="FunFam" id="2.60.40.10:FF:001213">
    <property type="entry name" value="titin isoform X1"/>
    <property type="match status" value="1"/>
</dbReference>
<sequence>MSDAGEYSVVAGASVSKANLIVEGKDVRISEPAEKDITVTILCLTKQRATFEFEVNEDDIEGRWLKNGVEIQSFDERFNYVTVRKTHRLTITETYRSDAGEYTFIAGKNRSTVNLHVQSEYKAGAAPATAPAAPTAPQTVKQRDNLFFIEEPKSIHIVESKLLRSVCEQCDNSGTATFIAKVGGDPIPNVKWMKGKWRQMTHGGRVNIQQKGQEAKLEIKEVTKSDSGQYRCVASNKHGEIECSTDLNINEKKESRPEVVKLKKTPSKQKSPKEDKDIDIVELLRNVDPKEYEKYARMYGITDFRGLLQAIEFLKKEKGEESGRPVDKSILFCLNS</sequence>
<dbReference type="Pfam" id="PF18362">
    <property type="entry name" value="THB"/>
    <property type="match status" value="1"/>
</dbReference>
<feature type="domain" description="Ig-like" evidence="4">
    <location>
        <begin position="23"/>
        <end position="114"/>
    </location>
</feature>
<keyword evidence="1" id="KW-0677">Repeat</keyword>
<dbReference type="InterPro" id="IPR040849">
    <property type="entry name" value="MyBP-C_THB"/>
</dbReference>
<dbReference type="InterPro" id="IPR003599">
    <property type="entry name" value="Ig_sub"/>
</dbReference>
<dbReference type="Proteomes" id="UP000472260">
    <property type="component" value="Unassembled WGS sequence"/>
</dbReference>
<dbReference type="InterPro" id="IPR013098">
    <property type="entry name" value="Ig_I-set"/>
</dbReference>
<accession>A0A671S3C8</accession>
<evidence type="ECO:0000256" key="3">
    <source>
        <dbReference type="SAM" id="MobiDB-lite"/>
    </source>
</evidence>
<dbReference type="SUPFAM" id="SSF48726">
    <property type="entry name" value="Immunoglobulin"/>
    <property type="match status" value="2"/>
</dbReference>
<dbReference type="InterPro" id="IPR007110">
    <property type="entry name" value="Ig-like_dom"/>
</dbReference>
<dbReference type="PANTHER" id="PTHR47633">
    <property type="entry name" value="IMMUNOGLOBULIN"/>
    <property type="match status" value="1"/>
</dbReference>
<feature type="domain" description="Ig-like" evidence="4">
    <location>
        <begin position="137"/>
        <end position="248"/>
    </location>
</feature>
<protein>
    <recommendedName>
        <fullName evidence="4">Ig-like domain-containing protein</fullName>
    </recommendedName>
</protein>
<dbReference type="InterPro" id="IPR013783">
    <property type="entry name" value="Ig-like_fold"/>
</dbReference>
<dbReference type="FunFam" id="2.60.40.10:FF:001272">
    <property type="entry name" value="titin isoform X1"/>
    <property type="match status" value="1"/>
</dbReference>
<keyword evidence="6" id="KW-1185">Reference proteome</keyword>
<evidence type="ECO:0000313" key="6">
    <source>
        <dbReference type="Proteomes" id="UP000472260"/>
    </source>
</evidence>
<evidence type="ECO:0000259" key="4">
    <source>
        <dbReference type="PROSITE" id="PS50835"/>
    </source>
</evidence>
<organism evidence="5 6">
    <name type="scientific">Sinocyclocheilus anshuiensis</name>
    <dbReference type="NCBI Taxonomy" id="1608454"/>
    <lineage>
        <taxon>Eukaryota</taxon>
        <taxon>Metazoa</taxon>
        <taxon>Chordata</taxon>
        <taxon>Craniata</taxon>
        <taxon>Vertebrata</taxon>
        <taxon>Euteleostomi</taxon>
        <taxon>Actinopterygii</taxon>
        <taxon>Neopterygii</taxon>
        <taxon>Teleostei</taxon>
        <taxon>Ostariophysi</taxon>
        <taxon>Cypriniformes</taxon>
        <taxon>Cyprinidae</taxon>
        <taxon>Cyprininae</taxon>
        <taxon>Sinocyclocheilus</taxon>
    </lineage>
</organism>
<dbReference type="Ensembl" id="ENSSANT00000095796.1">
    <property type="protein sequence ID" value="ENSSANP00000090184.1"/>
    <property type="gene ID" value="ENSSANG00000044597.1"/>
</dbReference>